<protein>
    <recommendedName>
        <fullName evidence="3">HTH arsR-type domain-containing protein</fullName>
    </recommendedName>
</protein>
<comment type="caution">
    <text evidence="1">The sequence shown here is derived from an EMBL/GenBank/DDBJ whole genome shotgun (WGS) entry which is preliminary data.</text>
</comment>
<sequence length="195" mass="22725">MPKTPKEPTLDTLFDSPVRARILKLFLYGFDRSFDAKKISGKLQINLRILNRELQRLSDIGFIKSRGLARKRVFTANQSFSFYEPLRALVTKTLPVSRKSMLGRILRLGKIKLVLISGIFVNSDNSRADLMIVGDNINQAKLNRFFRNLEAEVGKDLNYAVMTTKEFDYRFGMYDRFVRDLLEFKHEKLINKLRI</sequence>
<accession>A0A1F5C9S9</accession>
<name>A0A1F5C9S9_9BACT</name>
<evidence type="ECO:0000313" key="2">
    <source>
        <dbReference type="Proteomes" id="UP000177197"/>
    </source>
</evidence>
<gene>
    <name evidence="1" type="ORF">A3I30_03930</name>
</gene>
<reference evidence="1 2" key="1">
    <citation type="journal article" date="2016" name="Nat. Commun.">
        <title>Thousands of microbial genomes shed light on interconnected biogeochemical processes in an aquifer system.</title>
        <authorList>
            <person name="Anantharaman K."/>
            <person name="Brown C.T."/>
            <person name="Hug L.A."/>
            <person name="Sharon I."/>
            <person name="Castelle C.J."/>
            <person name="Probst A.J."/>
            <person name="Thomas B.C."/>
            <person name="Singh A."/>
            <person name="Wilkins M.J."/>
            <person name="Karaoz U."/>
            <person name="Brodie E.L."/>
            <person name="Williams K.H."/>
            <person name="Hubbard S.S."/>
            <person name="Banfield J.F."/>
        </authorList>
    </citation>
    <scope>NUCLEOTIDE SEQUENCE [LARGE SCALE GENOMIC DNA]</scope>
</reference>
<proteinExistence type="predicted"/>
<evidence type="ECO:0000313" key="1">
    <source>
        <dbReference type="EMBL" id="OGD39620.1"/>
    </source>
</evidence>
<organism evidence="1 2">
    <name type="scientific">Candidatus Azambacteria bacterium RIFCSPLOWO2_02_FULL_44_14</name>
    <dbReference type="NCBI Taxonomy" id="1797306"/>
    <lineage>
        <taxon>Bacteria</taxon>
        <taxon>Candidatus Azamiibacteriota</taxon>
    </lineage>
</organism>
<dbReference type="EMBL" id="MEYV01000022">
    <property type="protein sequence ID" value="OGD39620.1"/>
    <property type="molecule type" value="Genomic_DNA"/>
</dbReference>
<dbReference type="Proteomes" id="UP000177197">
    <property type="component" value="Unassembled WGS sequence"/>
</dbReference>
<dbReference type="AlphaFoldDB" id="A0A1F5C9S9"/>
<evidence type="ECO:0008006" key="3">
    <source>
        <dbReference type="Google" id="ProtNLM"/>
    </source>
</evidence>